<reference evidence="7 8" key="1">
    <citation type="submission" date="2018-01" db="EMBL/GenBank/DDBJ databases">
        <title>Draft genome sequence of Salinispora sp. 13K206.</title>
        <authorList>
            <person name="Sahin N."/>
            <person name="Saygin H."/>
            <person name="Ay H."/>
        </authorList>
    </citation>
    <scope>NUCLEOTIDE SEQUENCE [LARGE SCALE GENOMIC DNA]</scope>
    <source>
        <strain evidence="7 8">13K206</strain>
    </source>
</reference>
<dbReference type="GO" id="GO:0003677">
    <property type="term" value="F:DNA binding"/>
    <property type="evidence" value="ECO:0007669"/>
    <property type="project" value="UniProtKB-UniRule"/>
</dbReference>
<dbReference type="SMART" id="SM01043">
    <property type="entry name" value="BTAD"/>
    <property type="match status" value="1"/>
</dbReference>
<dbReference type="Proteomes" id="UP000248749">
    <property type="component" value="Unassembled WGS sequence"/>
</dbReference>
<sequence length="931" mass="101560">MIGPEPGEEIRLRYHVLGPVAVHRSGDALALGGPKPRALLAALLLSAGRVVPEERLIAMVWGDELPPSVRGQLQTHMSALRKILGATVILRRPPGYLIDVRPGELDLDELDDAVAQARVESAARRPAAAATRLRTALALWTGPPLGGVTEPLLAHEGPGLRERRLALLEGLFQAELDAGRHEHVIGELLHAAQENPYRERLHAQSMLALHRCGRTAEALEAFVKVRVRFVAELGVEPGRLLQQTQRRILQGEPVEAQAGPATPRQLPADLPSFVGRSAELSHLDALLGGTDVLGVRIAALIGTAGVGKTSLAVRWAHRVRAQFPDGQLYANLRGFDPAGPVVDPAEVVRGFLDALMVPAERIPTGLDAQAGLYRSVLADRQVLIVLDNARDTEQVRPLLPGAPGCLVLVTSRANLTGLIATEGARPVSLGLLSDGEAREMLARRLGAERLVREPDAVREIITASARLPLALAIVAARAATHPTFPLGAIAEKLREHDGELDVFDGGAPASDARAAFASSYRTISREAARAFRLMGLHPGPDVSAAATASVVGIPLRAARRALAELTRAHLLVEHSPGRYACHDLLRGYAAELAGRHDTDAERRAALHRMLDHYLHTAWSADRLLIPQRDPIDLAPAQPGVTIEDLADQRQALAWLQTEHRILVALIHRMPAAFDTYSWRLAWTLATFFDRQGHWHDYVATHRVALDAARRPQDTVGQAHTHRNLARAYARLGRHDDAQDHLRQALDRYRACGDRVGQGHAHGNLSWLLEQRGRYADALTHARLALDLYRLAGDNAMQANALNTVGWQHALLGDYDQALKHCEQALTLLQALHDRFGEAVTWDSIGYVHQRRGNLSRATAAYGHSIGMFHEVADRLNEAKTLTRLGDTHLEGGQPDAARRAWRRALAILDELGHHSADDLRARLEPVEPRAS</sequence>
<dbReference type="GO" id="GO:0000160">
    <property type="term" value="P:phosphorelay signal transduction system"/>
    <property type="evidence" value="ECO:0007669"/>
    <property type="project" value="InterPro"/>
</dbReference>
<evidence type="ECO:0000256" key="1">
    <source>
        <dbReference type="ARBA" id="ARBA00005820"/>
    </source>
</evidence>
<dbReference type="SMART" id="SM00862">
    <property type="entry name" value="Trans_reg_C"/>
    <property type="match status" value="1"/>
</dbReference>
<evidence type="ECO:0000313" key="8">
    <source>
        <dbReference type="Proteomes" id="UP000248749"/>
    </source>
</evidence>
<dbReference type="Gene3D" id="1.25.40.10">
    <property type="entry name" value="Tetratricopeptide repeat domain"/>
    <property type="match status" value="2"/>
</dbReference>
<dbReference type="InterPro" id="IPR036388">
    <property type="entry name" value="WH-like_DNA-bd_sf"/>
</dbReference>
<dbReference type="OrthoDB" id="7628974at2"/>
<keyword evidence="8" id="KW-1185">Reference proteome</keyword>
<comment type="caution">
    <text evidence="7">The sequence shown here is derived from an EMBL/GenBank/DDBJ whole genome shotgun (WGS) entry which is preliminary data.</text>
</comment>
<dbReference type="SUPFAM" id="SSF48452">
    <property type="entry name" value="TPR-like"/>
    <property type="match status" value="3"/>
</dbReference>
<keyword evidence="2" id="KW-0805">Transcription regulation</keyword>
<evidence type="ECO:0000256" key="4">
    <source>
        <dbReference type="ARBA" id="ARBA00023163"/>
    </source>
</evidence>
<evidence type="ECO:0000256" key="5">
    <source>
        <dbReference type="PROSITE-ProRule" id="PRU01091"/>
    </source>
</evidence>
<keyword evidence="4" id="KW-0804">Transcription</keyword>
<feature type="DNA-binding region" description="OmpR/PhoB-type" evidence="5">
    <location>
        <begin position="1"/>
        <end position="100"/>
    </location>
</feature>
<feature type="domain" description="OmpR/PhoB-type" evidence="6">
    <location>
        <begin position="1"/>
        <end position="100"/>
    </location>
</feature>
<evidence type="ECO:0000313" key="7">
    <source>
        <dbReference type="EMBL" id="PZF92805.1"/>
    </source>
</evidence>
<dbReference type="CDD" id="cd15831">
    <property type="entry name" value="BTAD"/>
    <property type="match status" value="1"/>
</dbReference>
<name>A0A2W2BZR6_9ACTN</name>
<dbReference type="InterPro" id="IPR027417">
    <property type="entry name" value="P-loop_NTPase"/>
</dbReference>
<dbReference type="InterPro" id="IPR019734">
    <property type="entry name" value="TPR_rpt"/>
</dbReference>
<evidence type="ECO:0000256" key="3">
    <source>
        <dbReference type="ARBA" id="ARBA00023125"/>
    </source>
</evidence>
<organism evidence="7 8">
    <name type="scientific">Micromonospora deserti</name>
    <dbReference type="NCBI Taxonomy" id="2070366"/>
    <lineage>
        <taxon>Bacteria</taxon>
        <taxon>Bacillati</taxon>
        <taxon>Actinomycetota</taxon>
        <taxon>Actinomycetes</taxon>
        <taxon>Micromonosporales</taxon>
        <taxon>Micromonosporaceae</taxon>
        <taxon>Micromonospora</taxon>
    </lineage>
</organism>
<dbReference type="SMART" id="SM00028">
    <property type="entry name" value="TPR"/>
    <property type="match status" value="5"/>
</dbReference>
<dbReference type="Gene3D" id="1.10.10.10">
    <property type="entry name" value="Winged helix-like DNA-binding domain superfamily/Winged helix DNA-binding domain"/>
    <property type="match status" value="1"/>
</dbReference>
<dbReference type="Pfam" id="PF13424">
    <property type="entry name" value="TPR_12"/>
    <property type="match status" value="2"/>
</dbReference>
<proteinExistence type="inferred from homology"/>
<dbReference type="EMBL" id="POUB01000170">
    <property type="protein sequence ID" value="PZF92805.1"/>
    <property type="molecule type" value="Genomic_DNA"/>
</dbReference>
<dbReference type="SUPFAM" id="SSF52540">
    <property type="entry name" value="P-loop containing nucleoside triphosphate hydrolases"/>
    <property type="match status" value="1"/>
</dbReference>
<dbReference type="RefSeq" id="WP_111135997.1">
    <property type="nucleotide sequence ID" value="NZ_POUB01000170.1"/>
</dbReference>
<dbReference type="Pfam" id="PF00486">
    <property type="entry name" value="Trans_reg_C"/>
    <property type="match status" value="1"/>
</dbReference>
<dbReference type="InterPro" id="IPR001867">
    <property type="entry name" value="OmpR/PhoB-type_DNA-bd"/>
</dbReference>
<protein>
    <recommendedName>
        <fullName evidence="6">OmpR/PhoB-type domain-containing protein</fullName>
    </recommendedName>
</protein>
<dbReference type="PANTHER" id="PTHR35807:SF1">
    <property type="entry name" value="TRANSCRIPTIONAL REGULATOR REDD"/>
    <property type="match status" value="1"/>
</dbReference>
<dbReference type="PRINTS" id="PR00364">
    <property type="entry name" value="DISEASERSIST"/>
</dbReference>
<evidence type="ECO:0000256" key="2">
    <source>
        <dbReference type="ARBA" id="ARBA00023015"/>
    </source>
</evidence>
<dbReference type="Gene3D" id="3.40.50.300">
    <property type="entry name" value="P-loop containing nucleotide triphosphate hydrolases"/>
    <property type="match status" value="1"/>
</dbReference>
<dbReference type="InterPro" id="IPR011990">
    <property type="entry name" value="TPR-like_helical_dom_sf"/>
</dbReference>
<dbReference type="InterPro" id="IPR051677">
    <property type="entry name" value="AfsR-DnrI-RedD_regulator"/>
</dbReference>
<evidence type="ECO:0000259" key="6">
    <source>
        <dbReference type="PROSITE" id="PS51755"/>
    </source>
</evidence>
<dbReference type="PROSITE" id="PS51755">
    <property type="entry name" value="OMPR_PHOB"/>
    <property type="match status" value="1"/>
</dbReference>
<comment type="similarity">
    <text evidence="1">Belongs to the AfsR/DnrI/RedD regulatory family.</text>
</comment>
<dbReference type="GO" id="GO:0006355">
    <property type="term" value="P:regulation of DNA-templated transcription"/>
    <property type="evidence" value="ECO:0007669"/>
    <property type="project" value="InterPro"/>
</dbReference>
<dbReference type="InterPro" id="IPR005158">
    <property type="entry name" value="BTAD"/>
</dbReference>
<dbReference type="SUPFAM" id="SSF46894">
    <property type="entry name" value="C-terminal effector domain of the bipartite response regulators"/>
    <property type="match status" value="1"/>
</dbReference>
<keyword evidence="3 5" id="KW-0238">DNA-binding</keyword>
<accession>A0A2W2BZR6</accession>
<dbReference type="Pfam" id="PF03704">
    <property type="entry name" value="BTAD"/>
    <property type="match status" value="1"/>
</dbReference>
<dbReference type="GO" id="GO:0043531">
    <property type="term" value="F:ADP binding"/>
    <property type="evidence" value="ECO:0007669"/>
    <property type="project" value="InterPro"/>
</dbReference>
<dbReference type="PANTHER" id="PTHR35807">
    <property type="entry name" value="TRANSCRIPTIONAL REGULATOR REDD-RELATED"/>
    <property type="match status" value="1"/>
</dbReference>
<dbReference type="InterPro" id="IPR016032">
    <property type="entry name" value="Sig_transdc_resp-reg_C-effctor"/>
</dbReference>
<gene>
    <name evidence="7" type="ORF">C1I99_21295</name>
</gene>
<dbReference type="AlphaFoldDB" id="A0A2W2BZR6"/>